<keyword evidence="3" id="KW-0029">Amino-acid transport</keyword>
<accession>A0A068VBZ4</accession>
<evidence type="ECO:0000256" key="1">
    <source>
        <dbReference type="ARBA" id="ARBA00004141"/>
    </source>
</evidence>
<dbReference type="GO" id="GO:0015175">
    <property type="term" value="F:neutral L-amino acid transmembrane transporter activity"/>
    <property type="evidence" value="ECO:0007669"/>
    <property type="project" value="TreeGrafter"/>
</dbReference>
<organism evidence="8 9">
    <name type="scientific">Coffea canephora</name>
    <name type="common">Robusta coffee</name>
    <dbReference type="NCBI Taxonomy" id="49390"/>
    <lineage>
        <taxon>Eukaryota</taxon>
        <taxon>Viridiplantae</taxon>
        <taxon>Streptophyta</taxon>
        <taxon>Embryophyta</taxon>
        <taxon>Tracheophyta</taxon>
        <taxon>Spermatophyta</taxon>
        <taxon>Magnoliopsida</taxon>
        <taxon>eudicotyledons</taxon>
        <taxon>Gunneridae</taxon>
        <taxon>Pentapetalae</taxon>
        <taxon>asterids</taxon>
        <taxon>lamiids</taxon>
        <taxon>Gentianales</taxon>
        <taxon>Rubiaceae</taxon>
        <taxon>Ixoroideae</taxon>
        <taxon>Gardenieae complex</taxon>
        <taxon>Bertiereae - Coffeeae clade</taxon>
        <taxon>Coffeeae</taxon>
        <taxon>Coffea</taxon>
    </lineage>
</organism>
<keyword evidence="9" id="KW-1185">Reference proteome</keyword>
<evidence type="ECO:0000313" key="8">
    <source>
        <dbReference type="EMBL" id="CDP18084.1"/>
    </source>
</evidence>
<keyword evidence="4 6" id="KW-1133">Transmembrane helix</keyword>
<keyword evidence="5 6" id="KW-0472">Membrane</keyword>
<name>A0A068VBZ4_COFCA</name>
<sequence>MAFISSMYGGFGILGYFAFDEETKDIITTNFGQVLLSSLVQLGLYCLWMRWVTVLGVTLMALLVPNFADFLSLVASSVCIILGFVLPALFYLIVHKEELRWQGLALDVAIVALGLAFAVCGTWTSLIDITATKA</sequence>
<feature type="transmembrane region" description="Helical" evidence="6">
    <location>
        <begin position="104"/>
        <end position="126"/>
    </location>
</feature>
<feature type="transmembrane region" description="Helical" evidence="6">
    <location>
        <begin position="70"/>
        <end position="92"/>
    </location>
</feature>
<dbReference type="GO" id="GO:0015179">
    <property type="term" value="F:L-amino acid transmembrane transporter activity"/>
    <property type="evidence" value="ECO:0007669"/>
    <property type="project" value="TreeGrafter"/>
</dbReference>
<evidence type="ECO:0000256" key="3">
    <source>
        <dbReference type="ARBA" id="ARBA00022970"/>
    </source>
</evidence>
<dbReference type="AlphaFoldDB" id="A0A068VBZ4"/>
<dbReference type="EMBL" id="HG739291">
    <property type="protein sequence ID" value="CDP18084.1"/>
    <property type="molecule type" value="Genomic_DNA"/>
</dbReference>
<comment type="subcellular location">
    <subcellularLocation>
        <location evidence="1">Membrane</location>
        <topology evidence="1">Multi-pass membrane protein</topology>
    </subcellularLocation>
</comment>
<dbReference type="GO" id="GO:0005774">
    <property type="term" value="C:vacuolar membrane"/>
    <property type="evidence" value="ECO:0007669"/>
    <property type="project" value="TreeGrafter"/>
</dbReference>
<dbReference type="Gramene" id="CDP18084">
    <property type="protein sequence ID" value="CDP18084"/>
    <property type="gene ID" value="GSCOC_T00008249001"/>
</dbReference>
<protein>
    <recommendedName>
        <fullName evidence="7">Amino acid transporter transmembrane domain-containing protein</fullName>
    </recommendedName>
</protein>
<keyword evidence="3" id="KW-0813">Transport</keyword>
<proteinExistence type="predicted"/>
<evidence type="ECO:0000313" key="9">
    <source>
        <dbReference type="Proteomes" id="UP000295252"/>
    </source>
</evidence>
<feature type="domain" description="Amino acid transporter transmembrane" evidence="7">
    <location>
        <begin position="47"/>
        <end position="126"/>
    </location>
</feature>
<dbReference type="STRING" id="49390.A0A068VBZ4"/>
<evidence type="ECO:0000256" key="6">
    <source>
        <dbReference type="SAM" id="Phobius"/>
    </source>
</evidence>
<evidence type="ECO:0000256" key="4">
    <source>
        <dbReference type="ARBA" id="ARBA00022989"/>
    </source>
</evidence>
<gene>
    <name evidence="8" type="ORF">GSCOC_T00008249001</name>
</gene>
<dbReference type="Proteomes" id="UP000295252">
    <property type="component" value="Chromosome VI"/>
</dbReference>
<keyword evidence="2 6" id="KW-0812">Transmembrane</keyword>
<dbReference type="InParanoid" id="A0A068VBZ4"/>
<dbReference type="PANTHER" id="PTHR22950">
    <property type="entry name" value="AMINO ACID TRANSPORTER"/>
    <property type="match status" value="1"/>
</dbReference>
<feature type="transmembrane region" description="Helical" evidence="6">
    <location>
        <begin position="42"/>
        <end position="64"/>
    </location>
</feature>
<evidence type="ECO:0000256" key="2">
    <source>
        <dbReference type="ARBA" id="ARBA00022692"/>
    </source>
</evidence>
<dbReference type="PhylomeDB" id="A0A068VBZ4"/>
<dbReference type="PANTHER" id="PTHR22950:SF674">
    <property type="entry name" value="AMINO ACID TRANSPORTER AVT3A"/>
    <property type="match status" value="1"/>
</dbReference>
<evidence type="ECO:0000256" key="5">
    <source>
        <dbReference type="ARBA" id="ARBA00023136"/>
    </source>
</evidence>
<evidence type="ECO:0000259" key="7">
    <source>
        <dbReference type="Pfam" id="PF01490"/>
    </source>
</evidence>
<dbReference type="Pfam" id="PF01490">
    <property type="entry name" value="Aa_trans"/>
    <property type="match status" value="1"/>
</dbReference>
<dbReference type="OMA" id="FCEERYC"/>
<reference evidence="9" key="1">
    <citation type="journal article" date="2014" name="Science">
        <title>The coffee genome provides insight into the convergent evolution of caffeine biosynthesis.</title>
        <authorList>
            <person name="Denoeud F."/>
            <person name="Carretero-Paulet L."/>
            <person name="Dereeper A."/>
            <person name="Droc G."/>
            <person name="Guyot R."/>
            <person name="Pietrella M."/>
            <person name="Zheng C."/>
            <person name="Alberti A."/>
            <person name="Anthony F."/>
            <person name="Aprea G."/>
            <person name="Aury J.M."/>
            <person name="Bento P."/>
            <person name="Bernard M."/>
            <person name="Bocs S."/>
            <person name="Campa C."/>
            <person name="Cenci A."/>
            <person name="Combes M.C."/>
            <person name="Crouzillat D."/>
            <person name="Da Silva C."/>
            <person name="Daddiego L."/>
            <person name="De Bellis F."/>
            <person name="Dussert S."/>
            <person name="Garsmeur O."/>
            <person name="Gayraud T."/>
            <person name="Guignon V."/>
            <person name="Jahn K."/>
            <person name="Jamilloux V."/>
            <person name="Joet T."/>
            <person name="Labadie K."/>
            <person name="Lan T."/>
            <person name="Leclercq J."/>
            <person name="Lepelley M."/>
            <person name="Leroy T."/>
            <person name="Li L.T."/>
            <person name="Librado P."/>
            <person name="Lopez L."/>
            <person name="Munoz A."/>
            <person name="Noel B."/>
            <person name="Pallavicini A."/>
            <person name="Perrotta G."/>
            <person name="Poncet V."/>
            <person name="Pot D."/>
            <person name="Priyono X."/>
            <person name="Rigoreau M."/>
            <person name="Rouard M."/>
            <person name="Rozas J."/>
            <person name="Tranchant-Dubreuil C."/>
            <person name="VanBuren R."/>
            <person name="Zhang Q."/>
            <person name="Andrade A.C."/>
            <person name="Argout X."/>
            <person name="Bertrand B."/>
            <person name="de Kochko A."/>
            <person name="Graziosi G."/>
            <person name="Henry R.J."/>
            <person name="Jayarama X."/>
            <person name="Ming R."/>
            <person name="Nagai C."/>
            <person name="Rounsley S."/>
            <person name="Sankoff D."/>
            <person name="Giuliano G."/>
            <person name="Albert V.A."/>
            <person name="Wincker P."/>
            <person name="Lashermes P."/>
        </authorList>
    </citation>
    <scope>NUCLEOTIDE SEQUENCE [LARGE SCALE GENOMIC DNA]</scope>
    <source>
        <strain evidence="9">cv. DH200-94</strain>
    </source>
</reference>
<dbReference type="InterPro" id="IPR013057">
    <property type="entry name" value="AA_transpt_TM"/>
</dbReference>